<dbReference type="InterPro" id="IPR007065">
    <property type="entry name" value="HPP"/>
</dbReference>
<protein>
    <submittedName>
        <fullName evidence="3">HPP family protein</fullName>
    </submittedName>
</protein>
<name>A0A4R8IPK6_9GAMM</name>
<keyword evidence="1" id="KW-0812">Transmembrane</keyword>
<evidence type="ECO:0000313" key="4">
    <source>
        <dbReference type="Proteomes" id="UP000294914"/>
    </source>
</evidence>
<dbReference type="PANTHER" id="PTHR33741:SF5">
    <property type="entry name" value="TRANSMEMBRANE PROTEIN DDB_G0269096-RELATED"/>
    <property type="match status" value="1"/>
</dbReference>
<keyword evidence="4" id="KW-1185">Reference proteome</keyword>
<keyword evidence="1" id="KW-1133">Transmembrane helix</keyword>
<accession>A0A4R8IPK6</accession>
<evidence type="ECO:0000256" key="1">
    <source>
        <dbReference type="SAM" id="Phobius"/>
    </source>
</evidence>
<gene>
    <name evidence="3" type="ORF">EDC23_2551</name>
</gene>
<feature type="transmembrane region" description="Helical" evidence="1">
    <location>
        <begin position="20"/>
        <end position="40"/>
    </location>
</feature>
<feature type="transmembrane region" description="Helical" evidence="1">
    <location>
        <begin position="46"/>
        <end position="63"/>
    </location>
</feature>
<feature type="transmembrane region" description="Helical" evidence="1">
    <location>
        <begin position="98"/>
        <end position="115"/>
    </location>
</feature>
<dbReference type="PANTHER" id="PTHR33741">
    <property type="entry name" value="TRANSMEMBRANE PROTEIN DDB_G0269096-RELATED"/>
    <property type="match status" value="1"/>
</dbReference>
<sequence>MSVRAFFGFDFEQISHAERLASGAGGFVGIFLIAVISYYFTGFEGAAVIVPSMGASAVLVFAVPHGKLSQPWNVLGGNGVSALVGMTCYLYVPDAFLAAALAVGIAITLMHYLSCIHPPGGASALAAVIGGDAIHALGYQYVLTPVLLNSFIIFLVAIGFNYLFPWRRYPASLMKSVRQSRPAQTKEEEHESSLSQDDLDYAMRKMDLLVDITADDLKRLYSLASKYSESKCLRPEDIKLDHYYSNSQHGNQWQIRHIIDESPHEDPARDKVIYKIVAGQGRYNTGTCTREEFAVWARFEVEQQGDDWVRPGGTIESEPAP</sequence>
<comment type="caution">
    <text evidence="3">The sequence shown here is derived from an EMBL/GenBank/DDBJ whole genome shotgun (WGS) entry which is preliminary data.</text>
</comment>
<dbReference type="Proteomes" id="UP000294914">
    <property type="component" value="Unassembled WGS sequence"/>
</dbReference>
<dbReference type="EMBL" id="SOQX01000008">
    <property type="protein sequence ID" value="TDX99338.1"/>
    <property type="molecule type" value="Genomic_DNA"/>
</dbReference>
<organism evidence="3 4">
    <name type="scientific">Thiohalophilus thiocyanatoxydans</name>
    <dbReference type="NCBI Taxonomy" id="381308"/>
    <lineage>
        <taxon>Bacteria</taxon>
        <taxon>Pseudomonadati</taxon>
        <taxon>Pseudomonadota</taxon>
        <taxon>Gammaproteobacteria</taxon>
        <taxon>Thiohalomonadales</taxon>
        <taxon>Thiohalophilaceae</taxon>
        <taxon>Thiohalophilus</taxon>
    </lineage>
</organism>
<feature type="domain" description="HPP transmembrane region" evidence="2">
    <location>
        <begin position="13"/>
        <end position="170"/>
    </location>
</feature>
<dbReference type="OrthoDB" id="9811720at2"/>
<proteinExistence type="predicted"/>
<reference evidence="3 4" key="1">
    <citation type="submission" date="2019-03" db="EMBL/GenBank/DDBJ databases">
        <title>Genomic Encyclopedia of Type Strains, Phase IV (KMG-IV): sequencing the most valuable type-strain genomes for metagenomic binning, comparative biology and taxonomic classification.</title>
        <authorList>
            <person name="Goeker M."/>
        </authorList>
    </citation>
    <scope>NUCLEOTIDE SEQUENCE [LARGE SCALE GENOMIC DNA]</scope>
    <source>
        <strain evidence="3 4">DSM 16326</strain>
    </source>
</reference>
<evidence type="ECO:0000259" key="2">
    <source>
        <dbReference type="Pfam" id="PF04982"/>
    </source>
</evidence>
<dbReference type="RefSeq" id="WP_134085080.1">
    <property type="nucleotide sequence ID" value="NZ_SOQX01000008.1"/>
</dbReference>
<dbReference type="Pfam" id="PF04982">
    <property type="entry name" value="TM_HPP"/>
    <property type="match status" value="1"/>
</dbReference>
<dbReference type="AlphaFoldDB" id="A0A4R8IPK6"/>
<evidence type="ECO:0000313" key="3">
    <source>
        <dbReference type="EMBL" id="TDX99338.1"/>
    </source>
</evidence>
<feature type="transmembrane region" description="Helical" evidence="1">
    <location>
        <begin position="147"/>
        <end position="164"/>
    </location>
</feature>
<dbReference type="InterPro" id="IPR058581">
    <property type="entry name" value="TM_HPP"/>
</dbReference>
<keyword evidence="1" id="KW-0472">Membrane</keyword>